<evidence type="ECO:0000313" key="2">
    <source>
        <dbReference type="EMBL" id="KCZ53168.1"/>
    </source>
</evidence>
<dbReference type="PATRIC" id="fig|1280946.3.peg.2788"/>
<feature type="signal peptide" evidence="1">
    <location>
        <begin position="1"/>
        <end position="31"/>
    </location>
</feature>
<accession>A0A062U619</accession>
<keyword evidence="1" id="KW-0732">Signal</keyword>
<dbReference type="Proteomes" id="UP000027037">
    <property type="component" value="Unassembled WGS sequence"/>
</dbReference>
<protein>
    <recommendedName>
        <fullName evidence="4">Lipoprotein</fullName>
    </recommendedName>
</protein>
<dbReference type="PROSITE" id="PS51257">
    <property type="entry name" value="PROKAR_LIPOPROTEIN"/>
    <property type="match status" value="1"/>
</dbReference>
<name>A0A062U619_9PROT</name>
<comment type="caution">
    <text evidence="2">The sequence shown here is derived from an EMBL/GenBank/DDBJ whole genome shotgun (WGS) entry which is preliminary data.</text>
</comment>
<dbReference type="EMBL" id="AWFF01000059">
    <property type="protein sequence ID" value="KCZ53168.1"/>
    <property type="molecule type" value="Genomic_DNA"/>
</dbReference>
<organism evidence="2 3">
    <name type="scientific">Hyphomonas beringensis</name>
    <dbReference type="NCBI Taxonomy" id="1280946"/>
    <lineage>
        <taxon>Bacteria</taxon>
        <taxon>Pseudomonadati</taxon>
        <taxon>Pseudomonadota</taxon>
        <taxon>Alphaproteobacteria</taxon>
        <taxon>Hyphomonadales</taxon>
        <taxon>Hyphomonadaceae</taxon>
        <taxon>Hyphomonas</taxon>
    </lineage>
</organism>
<proteinExistence type="predicted"/>
<evidence type="ECO:0008006" key="4">
    <source>
        <dbReference type="Google" id="ProtNLM"/>
    </source>
</evidence>
<gene>
    <name evidence="2" type="ORF">HY29_17530</name>
</gene>
<keyword evidence="3" id="KW-1185">Reference proteome</keyword>
<feature type="chain" id="PRO_5001614818" description="Lipoprotein" evidence="1">
    <location>
        <begin position="32"/>
        <end position="156"/>
    </location>
</feature>
<sequence>MRRRNDLARRMTKLAWHKHAIIAVAATAALASCGPEPSVLEQYGWIDGTWYRSCETKDVMISFIVSADGIEGLTGMEAQAQSNPPRRGRVHVEGMSKGHTRFRPQNWLNSELRLKPVGSGQADAILARRDATDMIWDTSERFPLYKCSGTSGEGEE</sequence>
<evidence type="ECO:0000256" key="1">
    <source>
        <dbReference type="SAM" id="SignalP"/>
    </source>
</evidence>
<dbReference type="AlphaFoldDB" id="A0A062U619"/>
<evidence type="ECO:0000313" key="3">
    <source>
        <dbReference type="Proteomes" id="UP000027037"/>
    </source>
</evidence>
<reference evidence="2 3" key="1">
    <citation type="journal article" date="2014" name="Antonie Van Leeuwenhoek">
        <title>Hyphomonas beringensis sp. nov. and Hyphomonas chukchiensis sp. nov., isolated from surface seawater of the Bering Sea and Chukchi Sea.</title>
        <authorList>
            <person name="Li C."/>
            <person name="Lai Q."/>
            <person name="Li G."/>
            <person name="Dong C."/>
            <person name="Wang J."/>
            <person name="Liao Y."/>
            <person name="Shao Z."/>
        </authorList>
    </citation>
    <scope>NUCLEOTIDE SEQUENCE [LARGE SCALE GENOMIC DNA]</scope>
    <source>
        <strain evidence="2 3">25B14_1</strain>
    </source>
</reference>